<dbReference type="OrthoDB" id="9761789at2"/>
<gene>
    <name evidence="5" type="ORF">Cspa_c48940</name>
</gene>
<feature type="domain" description="F5/8 type C" evidence="4">
    <location>
        <begin position="576"/>
        <end position="691"/>
    </location>
</feature>
<keyword evidence="6" id="KW-1185">Reference proteome</keyword>
<keyword evidence="1" id="KW-0326">Glycosidase</keyword>
<dbReference type="PANTHER" id="PTHR41775:SF1">
    <property type="entry name" value="PEPTIDASE M6-LIKE DOMAIN-CONTAINING PROTEIN"/>
    <property type="match status" value="1"/>
</dbReference>
<name>M1N5E2_9CLOT</name>
<sequence length="704" mass="78032">MRKIMRCLTTTAIVATILGGMSIGASAAPYTNLKYELSQPDGSKVQVKITGDEYFQQVESLDGYTLCRDKDGWICYAKLNDDSTDYVSTGEIYKNSSELSDSKFAVNANNKSEKTNLQKHLKIKKEAIKTKVNKVRKNLHTDDYLSSSLAKSKIDNNIDNLLDSKAQASSLSNVQGLTILVNFTDQNSDISKSDINDFLNGVGYTGYGNNGSVRDFYYDVSGGKLTYTNNVIGFYTAKQPKSYYDDLDEETGTYTKANELTEEVFQWLKTQNFDSSKITKDANGYAKAVNILYAGKPVAGWAKGLWPHQAWYGKNVNINGMKIQKYEMSNIGDDLSIYTICHESGHMIYGYPDLYDYDGDSNGTGAYSLMSGNSDQKNPIPPDPYCRNIISGWNTPTTMNSYSDGTKLEAVADPNGNQYSYKWTGNNSKEYFLVENLQKKGRYATLPDSGLGIWHVDENGDNSRNQMTSSNHFLVSIEQADGKFDLEKNRNAGNVGDLFKSGYKDSFNDSTSPNSKWWNGTSSGLNISQVSASGNKMTFVKGIGNSNPGNNPDPTNPDTNKDSNIARQAIVTTSYVSDWETIKALNDGKDPKNSNDKSNGAYGNWPKTGSQWVQYQFNKNFTLSGCDVYWFKDGQGVDVPASYRILYWDGQAWQDVKNATGFGTEINKYNTTTFTPVSTNAIAIQMESNGSSSTGILEWKVYGK</sequence>
<reference evidence="5 6" key="1">
    <citation type="submission" date="2013-02" db="EMBL/GenBank/DDBJ databases">
        <title>Genome sequence of Clostridium saccharoperbutylacetonicum N1-4(HMT).</title>
        <authorList>
            <person name="Poehlein A."/>
            <person name="Daniel R."/>
        </authorList>
    </citation>
    <scope>NUCLEOTIDE SEQUENCE [LARGE SCALE GENOMIC DNA]</scope>
    <source>
        <strain evidence="6">N1-4(HMT)</strain>
    </source>
</reference>
<proteinExistence type="predicted"/>
<dbReference type="Gene3D" id="2.60.120.260">
    <property type="entry name" value="Galactose-binding domain-like"/>
    <property type="match status" value="1"/>
</dbReference>
<dbReference type="eggNOG" id="COG4412">
    <property type="taxonomic scope" value="Bacteria"/>
</dbReference>
<dbReference type="KEGG" id="csr:Cspa_c48940"/>
<keyword evidence="3" id="KW-0732">Signal</keyword>
<feature type="region of interest" description="Disordered" evidence="2">
    <location>
        <begin position="541"/>
        <end position="565"/>
    </location>
</feature>
<dbReference type="HOGENOM" id="CLU_022018_0_0_9"/>
<dbReference type="GO" id="GO:0016798">
    <property type="term" value="F:hydrolase activity, acting on glycosyl bonds"/>
    <property type="evidence" value="ECO:0007669"/>
    <property type="project" value="UniProtKB-KW"/>
</dbReference>
<dbReference type="InterPro" id="IPR000421">
    <property type="entry name" value="FA58C"/>
</dbReference>
<keyword evidence="5" id="KW-0378">Hydrolase</keyword>
<evidence type="ECO:0000259" key="4">
    <source>
        <dbReference type="Pfam" id="PF00754"/>
    </source>
</evidence>
<dbReference type="NCBIfam" id="TIGR03296">
    <property type="entry name" value="M6dom_TIGR03296"/>
    <property type="match status" value="1"/>
</dbReference>
<keyword evidence="5" id="KW-0482">Metalloprotease</keyword>
<dbReference type="Proteomes" id="UP000011728">
    <property type="component" value="Chromosome"/>
</dbReference>
<evidence type="ECO:0000256" key="1">
    <source>
        <dbReference type="ARBA" id="ARBA00023295"/>
    </source>
</evidence>
<keyword evidence="5" id="KW-0645">Protease</keyword>
<dbReference type="InterPro" id="IPR008757">
    <property type="entry name" value="Peptidase_M6-like_domain"/>
</dbReference>
<dbReference type="InterPro" id="IPR008979">
    <property type="entry name" value="Galactose-bd-like_sf"/>
</dbReference>
<organism evidence="5 6">
    <name type="scientific">Clostridium saccharoperbutylacetonicum N1-4(HMT)</name>
    <dbReference type="NCBI Taxonomy" id="931276"/>
    <lineage>
        <taxon>Bacteria</taxon>
        <taxon>Bacillati</taxon>
        <taxon>Bacillota</taxon>
        <taxon>Clostridia</taxon>
        <taxon>Eubacteriales</taxon>
        <taxon>Clostridiaceae</taxon>
        <taxon>Clostridium</taxon>
    </lineage>
</organism>
<dbReference type="GO" id="GO:0008237">
    <property type="term" value="F:metallopeptidase activity"/>
    <property type="evidence" value="ECO:0007669"/>
    <property type="project" value="UniProtKB-KW"/>
</dbReference>
<dbReference type="STRING" id="36745.CLSAP_46620"/>
<accession>M1N5E2</accession>
<evidence type="ECO:0000256" key="3">
    <source>
        <dbReference type="SAM" id="SignalP"/>
    </source>
</evidence>
<dbReference type="SUPFAM" id="SSF49785">
    <property type="entry name" value="Galactose-binding domain-like"/>
    <property type="match status" value="1"/>
</dbReference>
<feature type="signal peptide" evidence="3">
    <location>
        <begin position="1"/>
        <end position="27"/>
    </location>
</feature>
<dbReference type="Pfam" id="PF00754">
    <property type="entry name" value="F5_F8_type_C"/>
    <property type="match status" value="1"/>
</dbReference>
<evidence type="ECO:0000313" key="6">
    <source>
        <dbReference type="Proteomes" id="UP000011728"/>
    </source>
</evidence>
<evidence type="ECO:0000256" key="2">
    <source>
        <dbReference type="SAM" id="MobiDB-lite"/>
    </source>
</evidence>
<dbReference type="PANTHER" id="PTHR41775">
    <property type="entry name" value="SECRETED PROTEIN-RELATED"/>
    <property type="match status" value="1"/>
</dbReference>
<dbReference type="EMBL" id="CP004121">
    <property type="protein sequence ID" value="AGF58647.1"/>
    <property type="molecule type" value="Genomic_DNA"/>
</dbReference>
<dbReference type="PATRIC" id="fig|931276.5.peg.4936"/>
<evidence type="ECO:0000313" key="5">
    <source>
        <dbReference type="EMBL" id="AGF58647.1"/>
    </source>
</evidence>
<dbReference type="GO" id="GO:0006508">
    <property type="term" value="P:proteolysis"/>
    <property type="evidence" value="ECO:0007669"/>
    <property type="project" value="UniProtKB-KW"/>
</dbReference>
<feature type="compositionally biased region" description="Low complexity" evidence="2">
    <location>
        <begin position="544"/>
        <end position="558"/>
    </location>
</feature>
<feature type="chain" id="PRO_5004016452" evidence="3">
    <location>
        <begin position="28"/>
        <end position="704"/>
    </location>
</feature>
<dbReference type="AlphaFoldDB" id="M1N5E2"/>
<protein>
    <submittedName>
        <fullName evidence="5">Secreted metalloprotease</fullName>
    </submittedName>
</protein>
<dbReference type="RefSeq" id="WP_015394956.1">
    <property type="nucleotide sequence ID" value="NC_020291.1"/>
</dbReference>